<dbReference type="EnsemblMetazoa" id="CLYHEMT016780.1">
    <property type="protein sequence ID" value="CLYHEMP016780.1"/>
    <property type="gene ID" value="CLYHEMG016780"/>
</dbReference>
<dbReference type="InterPro" id="IPR029063">
    <property type="entry name" value="SAM-dependent_MTases_sf"/>
</dbReference>
<evidence type="ECO:0000313" key="2">
    <source>
        <dbReference type="Proteomes" id="UP000594262"/>
    </source>
</evidence>
<name>A0A7M5X4D2_9CNID</name>
<dbReference type="RefSeq" id="XP_066927897.1">
    <property type="nucleotide sequence ID" value="XM_067071796.1"/>
</dbReference>
<dbReference type="CDD" id="cd02440">
    <property type="entry name" value="AdoMet_MTases"/>
    <property type="match status" value="1"/>
</dbReference>
<organism evidence="1 2">
    <name type="scientific">Clytia hemisphaerica</name>
    <dbReference type="NCBI Taxonomy" id="252671"/>
    <lineage>
        <taxon>Eukaryota</taxon>
        <taxon>Metazoa</taxon>
        <taxon>Cnidaria</taxon>
        <taxon>Hydrozoa</taxon>
        <taxon>Hydroidolina</taxon>
        <taxon>Leptothecata</taxon>
        <taxon>Obeliida</taxon>
        <taxon>Clytiidae</taxon>
        <taxon>Clytia</taxon>
    </lineage>
</organism>
<dbReference type="GeneID" id="136815353"/>
<dbReference type="SUPFAM" id="SSF53335">
    <property type="entry name" value="S-adenosyl-L-methionine-dependent methyltransferases"/>
    <property type="match status" value="1"/>
</dbReference>
<protein>
    <submittedName>
        <fullName evidence="1">Uncharacterized protein</fullName>
    </submittedName>
</protein>
<dbReference type="Pfam" id="PF13489">
    <property type="entry name" value="Methyltransf_23"/>
    <property type="match status" value="1"/>
</dbReference>
<keyword evidence="2" id="KW-1185">Reference proteome</keyword>
<dbReference type="Proteomes" id="UP000594262">
    <property type="component" value="Unplaced"/>
</dbReference>
<accession>A0A7M5X4D2</accession>
<dbReference type="AlphaFoldDB" id="A0A7M5X4D2"/>
<reference evidence="1" key="1">
    <citation type="submission" date="2021-01" db="UniProtKB">
        <authorList>
            <consortium name="EnsemblMetazoa"/>
        </authorList>
    </citation>
    <scope>IDENTIFICATION</scope>
</reference>
<sequence length="222" mass="25421">MLSIGAGTGCIETGFINDLGLKLSFYYAIEPTAGHRLELKKSIQTWGNIPHVVDSCFFTPEFETEHRFDFVMMSHSLYCMKEWKNILGRIHTLLAPGGKFILFIQAANVQSMEIMYQYATINPPPIQDHTISAKTVSKELEKRGITFSISTGPSKLEITDFYEGKEEGKATHVIDFLLQTKYVKTSAEIRHAVRNYVMDRSDKSEDGKWWFRHPNAMFLIEK</sequence>
<dbReference type="Gene3D" id="3.40.50.150">
    <property type="entry name" value="Vaccinia Virus protein VP39"/>
    <property type="match status" value="1"/>
</dbReference>
<evidence type="ECO:0000313" key="1">
    <source>
        <dbReference type="EnsemblMetazoa" id="CLYHEMP016780.1"/>
    </source>
</evidence>
<proteinExistence type="predicted"/>